<dbReference type="GO" id="GO:0031032">
    <property type="term" value="P:actomyosin structure organization"/>
    <property type="evidence" value="ECO:0007669"/>
    <property type="project" value="TreeGrafter"/>
</dbReference>
<evidence type="ECO:0000259" key="8">
    <source>
        <dbReference type="PROSITE" id="PS50011"/>
    </source>
</evidence>
<dbReference type="GO" id="GO:1901888">
    <property type="term" value="P:regulation of cell junction assembly"/>
    <property type="evidence" value="ECO:0007669"/>
    <property type="project" value="TreeGrafter"/>
</dbReference>
<evidence type="ECO:0000256" key="3">
    <source>
        <dbReference type="ARBA" id="ARBA00022679"/>
    </source>
</evidence>
<dbReference type="InterPro" id="IPR000961">
    <property type="entry name" value="AGC-kinase_C"/>
</dbReference>
<keyword evidence="5" id="KW-0418">Kinase</keyword>
<dbReference type="GO" id="GO:0005737">
    <property type="term" value="C:cytoplasm"/>
    <property type="evidence" value="ECO:0007669"/>
    <property type="project" value="TreeGrafter"/>
</dbReference>
<dbReference type="Pfam" id="PF00069">
    <property type="entry name" value="Pkinase"/>
    <property type="match status" value="1"/>
</dbReference>
<dbReference type="InterPro" id="IPR011009">
    <property type="entry name" value="Kinase-like_dom_sf"/>
</dbReference>
<dbReference type="GO" id="GO:0007266">
    <property type="term" value="P:Rho protein signal transduction"/>
    <property type="evidence" value="ECO:0007669"/>
    <property type="project" value="TreeGrafter"/>
</dbReference>
<keyword evidence="3" id="KW-0808">Transferase</keyword>
<feature type="domain" description="Protein kinase" evidence="8">
    <location>
        <begin position="1"/>
        <end position="147"/>
    </location>
</feature>
<keyword evidence="6" id="KW-0067">ATP-binding</keyword>
<dbReference type="WBParaSite" id="GPUH_0002186201-mRNA-1">
    <property type="protein sequence ID" value="GPUH_0002186201-mRNA-1"/>
    <property type="gene ID" value="GPUH_0002186201"/>
</dbReference>
<gene>
    <name evidence="10" type="ORF">GPUH_LOCUS21838</name>
</gene>
<evidence type="ECO:0000313" key="10">
    <source>
        <dbReference type="EMBL" id="VDN39021.1"/>
    </source>
</evidence>
<evidence type="ECO:0000313" key="12">
    <source>
        <dbReference type="WBParaSite" id="GPUH_0002186201-mRNA-1"/>
    </source>
</evidence>
<dbReference type="GO" id="GO:0030866">
    <property type="term" value="P:cortical actin cytoskeleton organization"/>
    <property type="evidence" value="ECO:0007669"/>
    <property type="project" value="TreeGrafter"/>
</dbReference>
<name>A0A183ELJ4_9BILA</name>
<evidence type="ECO:0000256" key="4">
    <source>
        <dbReference type="ARBA" id="ARBA00022741"/>
    </source>
</evidence>
<dbReference type="PANTHER" id="PTHR22988">
    <property type="entry name" value="MYOTONIC DYSTROPHY S/T KINASE-RELATED"/>
    <property type="match status" value="1"/>
</dbReference>
<protein>
    <recommendedName>
        <fullName evidence="1">non-specific serine/threonine protein kinase</fullName>
        <ecNumber evidence="1">2.7.11.1</ecNumber>
    </recommendedName>
</protein>
<keyword evidence="4" id="KW-0547">Nucleotide-binding</keyword>
<evidence type="ECO:0000256" key="1">
    <source>
        <dbReference type="ARBA" id="ARBA00012513"/>
    </source>
</evidence>
<dbReference type="Proteomes" id="UP000271098">
    <property type="component" value="Unassembled WGS sequence"/>
</dbReference>
<dbReference type="PANTHER" id="PTHR22988:SF73">
    <property type="entry name" value="RHO-ASSOCIATED PROTEIN KINASE"/>
    <property type="match status" value="1"/>
</dbReference>
<proteinExistence type="predicted"/>
<evidence type="ECO:0000259" key="9">
    <source>
        <dbReference type="PROSITE" id="PS51285"/>
    </source>
</evidence>
<dbReference type="SMART" id="SM00133">
    <property type="entry name" value="S_TK_X"/>
    <property type="match status" value="1"/>
</dbReference>
<dbReference type="AlphaFoldDB" id="A0A183ELJ4"/>
<accession>A0A183ELJ4</accession>
<dbReference type="Gene3D" id="3.30.200.20">
    <property type="entry name" value="Phosphorylase Kinase, domain 1"/>
    <property type="match status" value="1"/>
</dbReference>
<dbReference type="GO" id="GO:0000281">
    <property type="term" value="P:mitotic cytokinesis"/>
    <property type="evidence" value="ECO:0007669"/>
    <property type="project" value="TreeGrafter"/>
</dbReference>
<dbReference type="GO" id="GO:0005856">
    <property type="term" value="C:cytoskeleton"/>
    <property type="evidence" value="ECO:0007669"/>
    <property type="project" value="TreeGrafter"/>
</dbReference>
<organism evidence="12">
    <name type="scientific">Gongylonema pulchrum</name>
    <dbReference type="NCBI Taxonomy" id="637853"/>
    <lineage>
        <taxon>Eukaryota</taxon>
        <taxon>Metazoa</taxon>
        <taxon>Ecdysozoa</taxon>
        <taxon>Nematoda</taxon>
        <taxon>Chromadorea</taxon>
        <taxon>Rhabditida</taxon>
        <taxon>Spirurina</taxon>
        <taxon>Spiruromorpha</taxon>
        <taxon>Spiruroidea</taxon>
        <taxon>Gongylonematidae</taxon>
        <taxon>Gongylonema</taxon>
    </lineage>
</organism>
<dbReference type="EC" id="2.7.11.1" evidence="1"/>
<sequence length="449" mass="51467">MAHANSEWIVRLHYAFQDARFLYMVMEYMPGGDLDGFVKCMTAVGTPDYISPEVLEMQGTEGVYGREVDWWAVGIFVYEMLVGETPFYADSLVGTYTRIRNHATELNFPEDVEMSEHAKDMIRAFLSSSEKRLGKDGVESIKQHPFFLNDEWTFETIRQAVPPVIPELKSDDDASHFDDIEAKEPDPAEFFQIPKSFAGTQLPFVGFTYSNETGYVCFSVLLKFRRSICGQPIASIQKMLDSATLSDGGAVQVQAALCQLNHISESELELNEKCRHHAEAEERARKQQNELHTKLNAQTEIARELDERLQKNVEEEAALQQQIEQLCAQNVQERENVRRAQQRLTEQNEKTEELRAELAAFREREMALKCQIGKLSESIMAREENFSDENRTNDEIRRNNIRLVNELQAAHKKIEQLASDFEQETSRRISAQHEVDCIADQLANLQNSL</sequence>
<dbReference type="GO" id="GO:0072518">
    <property type="term" value="F:Rho-dependent protein serine/threonine kinase activity"/>
    <property type="evidence" value="ECO:0007669"/>
    <property type="project" value="TreeGrafter"/>
</dbReference>
<keyword evidence="7" id="KW-0175">Coiled coil</keyword>
<dbReference type="GO" id="GO:0048598">
    <property type="term" value="P:embryonic morphogenesis"/>
    <property type="evidence" value="ECO:0007669"/>
    <property type="project" value="TreeGrafter"/>
</dbReference>
<dbReference type="InterPro" id="IPR050839">
    <property type="entry name" value="Rho-assoc_Ser/Thr_Kinase"/>
</dbReference>
<evidence type="ECO:0000313" key="11">
    <source>
        <dbReference type="Proteomes" id="UP000271098"/>
    </source>
</evidence>
<dbReference type="PROSITE" id="PS50011">
    <property type="entry name" value="PROTEIN_KINASE_DOM"/>
    <property type="match status" value="1"/>
</dbReference>
<keyword evidence="11" id="KW-1185">Reference proteome</keyword>
<dbReference type="EMBL" id="UYRT01093601">
    <property type="protein sequence ID" value="VDN39021.1"/>
    <property type="molecule type" value="Genomic_DNA"/>
</dbReference>
<dbReference type="InterPro" id="IPR000719">
    <property type="entry name" value="Prot_kinase_dom"/>
</dbReference>
<evidence type="ECO:0000256" key="6">
    <source>
        <dbReference type="ARBA" id="ARBA00022840"/>
    </source>
</evidence>
<evidence type="ECO:0000256" key="7">
    <source>
        <dbReference type="SAM" id="Coils"/>
    </source>
</evidence>
<reference evidence="10 11" key="2">
    <citation type="submission" date="2018-11" db="EMBL/GenBank/DDBJ databases">
        <authorList>
            <consortium name="Pathogen Informatics"/>
        </authorList>
    </citation>
    <scope>NUCLEOTIDE SEQUENCE [LARGE SCALE GENOMIC DNA]</scope>
</reference>
<dbReference type="SMART" id="SM00220">
    <property type="entry name" value="S_TKc"/>
    <property type="match status" value="1"/>
</dbReference>
<keyword evidence="2" id="KW-0723">Serine/threonine-protein kinase</keyword>
<dbReference type="PROSITE" id="PS51285">
    <property type="entry name" value="AGC_KINASE_CTER"/>
    <property type="match status" value="1"/>
</dbReference>
<feature type="coiled-coil region" evidence="7">
    <location>
        <begin position="263"/>
        <end position="364"/>
    </location>
</feature>
<evidence type="ECO:0000256" key="2">
    <source>
        <dbReference type="ARBA" id="ARBA00022527"/>
    </source>
</evidence>
<reference evidence="12" key="1">
    <citation type="submission" date="2016-06" db="UniProtKB">
        <authorList>
            <consortium name="WormBaseParasite"/>
        </authorList>
    </citation>
    <scope>IDENTIFICATION</scope>
</reference>
<feature type="domain" description="AGC-kinase C-terminal" evidence="9">
    <location>
        <begin position="148"/>
        <end position="219"/>
    </location>
</feature>
<evidence type="ECO:0000256" key="5">
    <source>
        <dbReference type="ARBA" id="ARBA00022777"/>
    </source>
</evidence>
<dbReference type="SUPFAM" id="SSF56112">
    <property type="entry name" value="Protein kinase-like (PK-like)"/>
    <property type="match status" value="1"/>
</dbReference>
<dbReference type="Gene3D" id="1.10.510.10">
    <property type="entry name" value="Transferase(Phosphotransferase) domain 1"/>
    <property type="match status" value="1"/>
</dbReference>
<dbReference type="GO" id="GO:0005524">
    <property type="term" value="F:ATP binding"/>
    <property type="evidence" value="ECO:0007669"/>
    <property type="project" value="UniProtKB-KW"/>
</dbReference>
<feature type="coiled-coil region" evidence="7">
    <location>
        <begin position="393"/>
        <end position="427"/>
    </location>
</feature>
<dbReference type="FunFam" id="1.10.510.10:FF:001229">
    <property type="entry name" value="Rho-associated protein kinase 2"/>
    <property type="match status" value="1"/>
</dbReference>
<dbReference type="OrthoDB" id="3638488at2759"/>